<reference evidence="3" key="1">
    <citation type="submission" date="2016-08" db="EMBL/GenBank/DDBJ databases">
        <authorList>
            <person name="Varghese N."/>
            <person name="Submissions Spin"/>
        </authorList>
    </citation>
    <scope>NUCLEOTIDE SEQUENCE [LARGE SCALE GENOMIC DNA]</scope>
    <source>
        <strain evidence="3">CCBAU 57015</strain>
    </source>
</reference>
<feature type="signal peptide" evidence="1">
    <location>
        <begin position="1"/>
        <end position="22"/>
    </location>
</feature>
<organism evidence="2 3">
    <name type="scientific">Rhizobium hainanense</name>
    <dbReference type="NCBI Taxonomy" id="52131"/>
    <lineage>
        <taxon>Bacteria</taxon>
        <taxon>Pseudomonadati</taxon>
        <taxon>Pseudomonadota</taxon>
        <taxon>Alphaproteobacteria</taxon>
        <taxon>Hyphomicrobiales</taxon>
        <taxon>Rhizobiaceae</taxon>
        <taxon>Rhizobium/Agrobacterium group</taxon>
        <taxon>Rhizobium</taxon>
    </lineage>
</organism>
<keyword evidence="3" id="KW-1185">Reference proteome</keyword>
<feature type="chain" id="PRO_5008685080" evidence="1">
    <location>
        <begin position="23"/>
        <end position="137"/>
    </location>
</feature>
<evidence type="ECO:0000313" key="3">
    <source>
        <dbReference type="Proteomes" id="UP000186228"/>
    </source>
</evidence>
<dbReference type="AlphaFoldDB" id="A0A1C3W536"/>
<dbReference type="Proteomes" id="UP000186228">
    <property type="component" value="Unassembled WGS sequence"/>
</dbReference>
<proteinExistence type="predicted"/>
<dbReference type="EMBL" id="FMAC01000011">
    <property type="protein sequence ID" value="SCB35139.1"/>
    <property type="molecule type" value="Genomic_DNA"/>
</dbReference>
<evidence type="ECO:0000256" key="1">
    <source>
        <dbReference type="SAM" id="SignalP"/>
    </source>
</evidence>
<keyword evidence="1" id="KW-0732">Signal</keyword>
<gene>
    <name evidence="2" type="ORF">GA0061100_111128</name>
</gene>
<dbReference type="RefSeq" id="WP_075856054.1">
    <property type="nucleotide sequence ID" value="NZ_FMAC01000011.1"/>
</dbReference>
<name>A0A1C3W536_9HYPH</name>
<accession>A0A1C3W536</accession>
<sequence length="137" mass="14541">MYKTAFYAFALATISISSAAAASTCSQHYQSSGVPLVTGVTYKTWMEFPSVSPAVAFDKVSRAVLAEGFVDVNAEKQLGTLTAQQETTGSGRPQTLRVVVRKSGKGSRIDALFMVPQGQVAPNMSDNLCRVVNSVAD</sequence>
<dbReference type="STRING" id="52131.GA0061100_111128"/>
<protein>
    <submittedName>
        <fullName evidence="2">Uncharacterized protein</fullName>
    </submittedName>
</protein>
<evidence type="ECO:0000313" key="2">
    <source>
        <dbReference type="EMBL" id="SCB35139.1"/>
    </source>
</evidence>